<dbReference type="InterPro" id="IPR037175">
    <property type="entry name" value="KFase_sf"/>
</dbReference>
<dbReference type="GO" id="GO:0004061">
    <property type="term" value="F:arylformamidase activity"/>
    <property type="evidence" value="ECO:0007669"/>
    <property type="project" value="InterPro"/>
</dbReference>
<gene>
    <name evidence="1" type="ORF">DXH78_03615</name>
</gene>
<dbReference type="RefSeq" id="WP_115515778.1">
    <property type="nucleotide sequence ID" value="NZ_QRGO01000001.1"/>
</dbReference>
<organism evidence="1 2">
    <name type="scientific">Undibacter mobilis</name>
    <dbReference type="NCBI Taxonomy" id="2292256"/>
    <lineage>
        <taxon>Bacteria</taxon>
        <taxon>Pseudomonadati</taxon>
        <taxon>Pseudomonadota</taxon>
        <taxon>Alphaproteobacteria</taxon>
        <taxon>Hyphomicrobiales</taxon>
        <taxon>Nitrobacteraceae</taxon>
        <taxon>Undibacter</taxon>
    </lineage>
</organism>
<dbReference type="Proteomes" id="UP000263993">
    <property type="component" value="Unassembled WGS sequence"/>
</dbReference>
<dbReference type="PANTHER" id="PTHR31118">
    <property type="entry name" value="CYCLASE-LIKE PROTEIN 2"/>
    <property type="match status" value="1"/>
</dbReference>
<proteinExistence type="predicted"/>
<dbReference type="OrthoDB" id="9777007at2"/>
<dbReference type="GO" id="GO:0019441">
    <property type="term" value="P:L-tryptophan catabolic process to kynurenine"/>
    <property type="evidence" value="ECO:0007669"/>
    <property type="project" value="InterPro"/>
</dbReference>
<dbReference type="SUPFAM" id="SSF102198">
    <property type="entry name" value="Putative cyclase"/>
    <property type="match status" value="1"/>
</dbReference>
<dbReference type="PANTHER" id="PTHR31118:SF32">
    <property type="entry name" value="KYNURENINE FORMAMIDASE"/>
    <property type="match status" value="1"/>
</dbReference>
<name>A0A371B8J9_9BRAD</name>
<keyword evidence="2" id="KW-1185">Reference proteome</keyword>
<protein>
    <submittedName>
        <fullName evidence="1">Cyclase family protein</fullName>
    </submittedName>
</protein>
<sequence>MKVVDLSHVMNVHTPGWVGYAGNKMYYAQNLQTVRIVAQRIDTALHVGTHFDGAMHATDDPNGDMAHLPLDYLMNRGVVVDISKHMHDWAVITPEIIESSGADIREGDILILHTGWHKHYEGRPQQDLVKYFCYHPGPNLDTLHWMLKKKIKWWGMDTGSCDHAMNTSIRFMRPDIAEEFTKKHGKTPGEFFGTFEFTHKKSGRLVRDNVFPFHTWAFAEGLLHAENIGGDIELMLNKRCVIGAFPWRYEGLESCPCRIVCFEDTDMSVEAIGDAARAIMPRR</sequence>
<reference evidence="2" key="1">
    <citation type="submission" date="2018-08" db="EMBL/GenBank/DDBJ databases">
        <authorList>
            <person name="Kim S.-J."/>
            <person name="Jung G.-Y."/>
        </authorList>
    </citation>
    <scope>NUCLEOTIDE SEQUENCE [LARGE SCALE GENOMIC DNA]</scope>
    <source>
        <strain evidence="2">GY_H</strain>
    </source>
</reference>
<evidence type="ECO:0000313" key="1">
    <source>
        <dbReference type="EMBL" id="RDV03753.1"/>
    </source>
</evidence>
<dbReference type="AlphaFoldDB" id="A0A371B8J9"/>
<dbReference type="EMBL" id="QRGO01000001">
    <property type="protein sequence ID" value="RDV03753.1"/>
    <property type="molecule type" value="Genomic_DNA"/>
</dbReference>
<dbReference type="Pfam" id="PF04199">
    <property type="entry name" value="Cyclase"/>
    <property type="match status" value="1"/>
</dbReference>
<dbReference type="InterPro" id="IPR007325">
    <property type="entry name" value="KFase/CYL"/>
</dbReference>
<accession>A0A371B8J9</accession>
<comment type="caution">
    <text evidence="1">The sequence shown here is derived from an EMBL/GenBank/DDBJ whole genome shotgun (WGS) entry which is preliminary data.</text>
</comment>
<evidence type="ECO:0000313" key="2">
    <source>
        <dbReference type="Proteomes" id="UP000263993"/>
    </source>
</evidence>
<dbReference type="Gene3D" id="3.50.30.50">
    <property type="entry name" value="Putative cyclase"/>
    <property type="match status" value="1"/>
</dbReference>